<dbReference type="SUPFAM" id="SSF49723">
    <property type="entry name" value="Lipase/lipooxygenase domain (PLAT/LH2 domain)"/>
    <property type="match status" value="1"/>
</dbReference>
<comment type="caution">
    <text evidence="4">The sequence shown here is derived from an EMBL/GenBank/DDBJ whole genome shotgun (WGS) entry which is preliminary data.</text>
</comment>
<feature type="domain" description="PLAT" evidence="3">
    <location>
        <begin position="100"/>
        <end position="174"/>
    </location>
</feature>
<gene>
    <name evidence="4" type="ORF">KIN20_032570</name>
</gene>
<comment type="caution">
    <text evidence="1">Lacks conserved residue(s) required for the propagation of feature annotation.</text>
</comment>
<dbReference type="Proteomes" id="UP001196413">
    <property type="component" value="Unassembled WGS sequence"/>
</dbReference>
<organism evidence="4 5">
    <name type="scientific">Parelaphostrongylus tenuis</name>
    <name type="common">Meningeal worm</name>
    <dbReference type="NCBI Taxonomy" id="148309"/>
    <lineage>
        <taxon>Eukaryota</taxon>
        <taxon>Metazoa</taxon>
        <taxon>Ecdysozoa</taxon>
        <taxon>Nematoda</taxon>
        <taxon>Chromadorea</taxon>
        <taxon>Rhabditida</taxon>
        <taxon>Rhabditina</taxon>
        <taxon>Rhabditomorpha</taxon>
        <taxon>Strongyloidea</taxon>
        <taxon>Metastrongylidae</taxon>
        <taxon>Parelaphostrongylus</taxon>
    </lineage>
</organism>
<evidence type="ECO:0000313" key="5">
    <source>
        <dbReference type="Proteomes" id="UP001196413"/>
    </source>
</evidence>
<reference evidence="4" key="1">
    <citation type="submission" date="2021-06" db="EMBL/GenBank/DDBJ databases">
        <title>Parelaphostrongylus tenuis whole genome reference sequence.</title>
        <authorList>
            <person name="Garwood T.J."/>
            <person name="Larsen P.A."/>
            <person name="Fountain-Jones N.M."/>
            <person name="Garbe J.R."/>
            <person name="Macchietto M.G."/>
            <person name="Kania S.A."/>
            <person name="Gerhold R.W."/>
            <person name="Richards J.E."/>
            <person name="Wolf T.M."/>
        </authorList>
    </citation>
    <scope>NUCLEOTIDE SEQUENCE</scope>
    <source>
        <strain evidence="4">MNPRO001-30</strain>
        <tissue evidence="4">Meninges</tissue>
    </source>
</reference>
<dbReference type="GO" id="GO:0016020">
    <property type="term" value="C:membrane"/>
    <property type="evidence" value="ECO:0007669"/>
    <property type="project" value="TreeGrafter"/>
</dbReference>
<keyword evidence="5" id="KW-1185">Reference proteome</keyword>
<dbReference type="GO" id="GO:0050982">
    <property type="term" value="P:detection of mechanical stimulus"/>
    <property type="evidence" value="ECO:0007669"/>
    <property type="project" value="TreeGrafter"/>
</dbReference>
<evidence type="ECO:0000313" key="4">
    <source>
        <dbReference type="EMBL" id="KAJ1370765.1"/>
    </source>
</evidence>
<dbReference type="PROSITE" id="PS50095">
    <property type="entry name" value="PLAT"/>
    <property type="match status" value="1"/>
</dbReference>
<dbReference type="Gene3D" id="2.60.60.20">
    <property type="entry name" value="PLAT/LH2 domain"/>
    <property type="match status" value="1"/>
</dbReference>
<dbReference type="InterPro" id="IPR036392">
    <property type="entry name" value="PLAT/LH2_dom_sf"/>
</dbReference>
<dbReference type="InterPro" id="IPR051223">
    <property type="entry name" value="Polycystin"/>
</dbReference>
<proteinExistence type="predicted"/>
<dbReference type="InterPro" id="IPR001024">
    <property type="entry name" value="PLAT/LH2_dom"/>
</dbReference>
<dbReference type="PANTHER" id="PTHR10877:SF194">
    <property type="entry name" value="LOCATION OF VULVA DEFECTIVE 1"/>
    <property type="match status" value="1"/>
</dbReference>
<dbReference type="GO" id="GO:0005262">
    <property type="term" value="F:calcium channel activity"/>
    <property type="evidence" value="ECO:0007669"/>
    <property type="project" value="TreeGrafter"/>
</dbReference>
<accession>A0AAD5R6T3</accession>
<dbReference type="Pfam" id="PF01477">
    <property type="entry name" value="PLAT"/>
    <property type="match status" value="1"/>
</dbReference>
<dbReference type="AlphaFoldDB" id="A0AAD5R6T3"/>
<protein>
    <recommendedName>
        <fullName evidence="3">PLAT domain-containing protein</fullName>
    </recommendedName>
</protein>
<name>A0AAD5R6T3_PARTN</name>
<evidence type="ECO:0000256" key="2">
    <source>
        <dbReference type="SAM" id="MobiDB-lite"/>
    </source>
</evidence>
<feature type="region of interest" description="Disordered" evidence="2">
    <location>
        <begin position="18"/>
        <end position="40"/>
    </location>
</feature>
<sequence>MSVACVYMFEADHRHRRQLNEKETKGNYDGTRTNSEGGPLKQIKEYHGDTMVQCSTNHLSTFSIGLFNTELDTDFQYQFITEEREGQLHDMRDNMIEDLYHYVVVLETGYRIFAGTDSKVFISLYGSEADELVRECSTELRSNYASFNWGSSTRFLLKTPWLYSTISLVIDVNP</sequence>
<evidence type="ECO:0000259" key="3">
    <source>
        <dbReference type="PROSITE" id="PS50095"/>
    </source>
</evidence>
<dbReference type="PANTHER" id="PTHR10877">
    <property type="entry name" value="POLYCYSTIN FAMILY MEMBER"/>
    <property type="match status" value="1"/>
</dbReference>
<dbReference type="EMBL" id="JAHQIW010006854">
    <property type="protein sequence ID" value="KAJ1370765.1"/>
    <property type="molecule type" value="Genomic_DNA"/>
</dbReference>
<evidence type="ECO:0000256" key="1">
    <source>
        <dbReference type="PROSITE-ProRule" id="PRU00152"/>
    </source>
</evidence>